<proteinExistence type="predicted"/>
<reference evidence="1 2" key="1">
    <citation type="submission" date="2015-03" db="EMBL/GenBank/DDBJ databases">
        <authorList>
            <person name="Xie B.-B."/>
            <person name="Rong J.-C."/>
            <person name="Qin Q.-L."/>
            <person name="Zhang Y.-Z."/>
        </authorList>
    </citation>
    <scope>NUCLEOTIDE SEQUENCE [LARGE SCALE GENOMIC DNA]</scope>
    <source>
        <strain evidence="1 2">KMM 661</strain>
    </source>
</reference>
<accession>A0AAC9UL55</accession>
<protein>
    <submittedName>
        <fullName evidence="1">Uncharacterized protein</fullName>
    </submittedName>
</protein>
<dbReference type="Proteomes" id="UP000198329">
    <property type="component" value="Chromosome I"/>
</dbReference>
<keyword evidence="2" id="KW-1185">Reference proteome</keyword>
<name>A0AAC9UL55_9GAMM</name>
<dbReference type="AlphaFoldDB" id="A0AAC9UL55"/>
<evidence type="ECO:0000313" key="1">
    <source>
        <dbReference type="EMBL" id="ASM55149.1"/>
    </source>
</evidence>
<gene>
    <name evidence="1" type="ORF">PNIG_a3230</name>
</gene>
<dbReference type="EMBL" id="CP011036">
    <property type="protein sequence ID" value="ASM55149.1"/>
    <property type="molecule type" value="Genomic_DNA"/>
</dbReference>
<dbReference type="KEGG" id="png:PNIG_a3230"/>
<evidence type="ECO:0000313" key="2">
    <source>
        <dbReference type="Proteomes" id="UP000198329"/>
    </source>
</evidence>
<sequence>MFFYFCSLNTLSLSITYRQSYHLLCREKQKTQHKLGF</sequence>
<organism evidence="1 2">
    <name type="scientific">Pseudoalteromonas nigrifaciens</name>
    <dbReference type="NCBI Taxonomy" id="28109"/>
    <lineage>
        <taxon>Bacteria</taxon>
        <taxon>Pseudomonadati</taxon>
        <taxon>Pseudomonadota</taxon>
        <taxon>Gammaproteobacteria</taxon>
        <taxon>Alteromonadales</taxon>
        <taxon>Pseudoalteromonadaceae</taxon>
        <taxon>Pseudoalteromonas</taxon>
    </lineage>
</organism>